<dbReference type="KEGG" id="kphy:AOZ06_37715"/>
<dbReference type="PANTHER" id="PTHR39428:SF1">
    <property type="entry name" value="F420H(2)-DEPENDENT QUINONE REDUCTASE RV1261C"/>
    <property type="match status" value="1"/>
</dbReference>
<evidence type="ECO:0008006" key="5">
    <source>
        <dbReference type="Google" id="ProtNLM"/>
    </source>
</evidence>
<evidence type="ECO:0000313" key="4">
    <source>
        <dbReference type="Proteomes" id="UP000063699"/>
    </source>
</evidence>
<dbReference type="SUPFAM" id="SSF50475">
    <property type="entry name" value="FMN-binding split barrel"/>
    <property type="match status" value="1"/>
</dbReference>
<name>A0A0N9IFS2_9PSEU</name>
<dbReference type="InterPro" id="IPR004378">
    <property type="entry name" value="F420H2_quin_Rdtase"/>
</dbReference>
<dbReference type="GO" id="GO:0070967">
    <property type="term" value="F:coenzyme F420 binding"/>
    <property type="evidence" value="ECO:0007669"/>
    <property type="project" value="TreeGrafter"/>
</dbReference>
<evidence type="ECO:0000256" key="2">
    <source>
        <dbReference type="ARBA" id="ARBA00049106"/>
    </source>
</evidence>
<dbReference type="EMBL" id="CP012752">
    <property type="protein sequence ID" value="ALG15360.1"/>
    <property type="molecule type" value="Genomic_DNA"/>
</dbReference>
<dbReference type="GO" id="GO:0005886">
    <property type="term" value="C:plasma membrane"/>
    <property type="evidence" value="ECO:0007669"/>
    <property type="project" value="TreeGrafter"/>
</dbReference>
<dbReference type="Gene3D" id="2.30.110.10">
    <property type="entry name" value="Electron Transport, Fmn-binding Protein, Chain A"/>
    <property type="match status" value="1"/>
</dbReference>
<dbReference type="STRING" id="860235.AOZ06_37715"/>
<gene>
    <name evidence="3" type="ORF">AOZ06_37715</name>
</gene>
<evidence type="ECO:0000313" key="3">
    <source>
        <dbReference type="EMBL" id="ALG15360.1"/>
    </source>
</evidence>
<accession>A0A0N9IFS2</accession>
<dbReference type="NCBIfam" id="TIGR00026">
    <property type="entry name" value="hi_GC_TIGR00026"/>
    <property type="match status" value="1"/>
</dbReference>
<protein>
    <recommendedName>
        <fullName evidence="5">Nitroreductase</fullName>
    </recommendedName>
</protein>
<proteinExistence type="inferred from homology"/>
<dbReference type="AlphaFoldDB" id="A0A0N9IFS2"/>
<evidence type="ECO:0000256" key="1">
    <source>
        <dbReference type="ARBA" id="ARBA00008710"/>
    </source>
</evidence>
<keyword evidence="4" id="KW-1185">Reference proteome</keyword>
<dbReference type="Proteomes" id="UP000063699">
    <property type="component" value="Chromosome"/>
</dbReference>
<sequence>MRRVFAKVGSTRAYAAAGRLVAPLDRWMMRVTGSKFGLGSMFGLRTLLLTTVGRTSGQTRQVPLLYIERDGGYVVIGSNWGGERHPGWSSNLLAEPSALATVSGRQVTVRGRLLTGAERRETWDAVAAYWPAYDKYAQRAEHREIRVFLLEPVAGD</sequence>
<dbReference type="GO" id="GO:0016491">
    <property type="term" value="F:oxidoreductase activity"/>
    <property type="evidence" value="ECO:0007669"/>
    <property type="project" value="InterPro"/>
</dbReference>
<comment type="similarity">
    <text evidence="1">Belongs to the F420H(2)-dependent quinone reductase family.</text>
</comment>
<reference evidence="3 4" key="1">
    <citation type="submission" date="2015-07" db="EMBL/GenBank/DDBJ databases">
        <title>Genome sequencing of Kibdelosporangium phytohabitans.</title>
        <authorList>
            <person name="Qin S."/>
            <person name="Xing K."/>
        </authorList>
    </citation>
    <scope>NUCLEOTIDE SEQUENCE [LARGE SCALE GENOMIC DNA]</scope>
    <source>
        <strain evidence="3 4">KLBMP1111</strain>
    </source>
</reference>
<dbReference type="InterPro" id="IPR012349">
    <property type="entry name" value="Split_barrel_FMN-bd"/>
</dbReference>
<dbReference type="PANTHER" id="PTHR39428">
    <property type="entry name" value="F420H(2)-DEPENDENT QUINONE REDUCTASE RV1261C"/>
    <property type="match status" value="1"/>
</dbReference>
<organism evidence="3 4">
    <name type="scientific">Kibdelosporangium phytohabitans</name>
    <dbReference type="NCBI Taxonomy" id="860235"/>
    <lineage>
        <taxon>Bacteria</taxon>
        <taxon>Bacillati</taxon>
        <taxon>Actinomycetota</taxon>
        <taxon>Actinomycetes</taxon>
        <taxon>Pseudonocardiales</taxon>
        <taxon>Pseudonocardiaceae</taxon>
        <taxon>Kibdelosporangium</taxon>
    </lineage>
</organism>
<comment type="catalytic activity">
    <reaction evidence="2">
        <text>oxidized coenzyme F420-(gamma-L-Glu)(n) + a quinol + H(+) = reduced coenzyme F420-(gamma-L-Glu)(n) + a quinone</text>
        <dbReference type="Rhea" id="RHEA:39663"/>
        <dbReference type="Rhea" id="RHEA-COMP:12939"/>
        <dbReference type="Rhea" id="RHEA-COMP:14378"/>
        <dbReference type="ChEBI" id="CHEBI:15378"/>
        <dbReference type="ChEBI" id="CHEBI:24646"/>
        <dbReference type="ChEBI" id="CHEBI:132124"/>
        <dbReference type="ChEBI" id="CHEBI:133980"/>
        <dbReference type="ChEBI" id="CHEBI:139511"/>
    </reaction>
</comment>
<dbReference type="Pfam" id="PF04075">
    <property type="entry name" value="F420H2_quin_red"/>
    <property type="match status" value="1"/>
</dbReference>